<dbReference type="AlphaFoldDB" id="A0AAD4LSH7"/>
<evidence type="ECO:0000313" key="2">
    <source>
        <dbReference type="EMBL" id="KAH9001649.1"/>
    </source>
</evidence>
<reference evidence="2" key="1">
    <citation type="submission" date="2022-01" db="EMBL/GenBank/DDBJ databases">
        <title>Comparative genomics reveals a dynamic genome evolution in the ectomycorrhizal milk-cap (Lactarius) mushrooms.</title>
        <authorList>
            <consortium name="DOE Joint Genome Institute"/>
            <person name="Lebreton A."/>
            <person name="Tang N."/>
            <person name="Kuo A."/>
            <person name="LaButti K."/>
            <person name="Drula E."/>
            <person name="Barry K."/>
            <person name="Clum A."/>
            <person name="Lipzen A."/>
            <person name="Mousain D."/>
            <person name="Ng V."/>
            <person name="Wang R."/>
            <person name="Wang X."/>
            <person name="Dai Y."/>
            <person name="Henrissat B."/>
            <person name="Grigoriev I.V."/>
            <person name="Guerin-Laguette A."/>
            <person name="Yu F."/>
            <person name="Martin F.M."/>
        </authorList>
    </citation>
    <scope>NUCLEOTIDE SEQUENCE</scope>
    <source>
        <strain evidence="2">QP</strain>
    </source>
</reference>
<gene>
    <name evidence="2" type="ORF">EDB92DRAFT_1788137</name>
</gene>
<organism evidence="2 3">
    <name type="scientific">Lactarius akahatsu</name>
    <dbReference type="NCBI Taxonomy" id="416441"/>
    <lineage>
        <taxon>Eukaryota</taxon>
        <taxon>Fungi</taxon>
        <taxon>Dikarya</taxon>
        <taxon>Basidiomycota</taxon>
        <taxon>Agaricomycotina</taxon>
        <taxon>Agaricomycetes</taxon>
        <taxon>Russulales</taxon>
        <taxon>Russulaceae</taxon>
        <taxon>Lactarius</taxon>
    </lineage>
</organism>
<evidence type="ECO:0000313" key="3">
    <source>
        <dbReference type="Proteomes" id="UP001201163"/>
    </source>
</evidence>
<proteinExistence type="predicted"/>
<evidence type="ECO:0000256" key="1">
    <source>
        <dbReference type="SAM" id="MobiDB-lite"/>
    </source>
</evidence>
<accession>A0AAD4LSH7</accession>
<keyword evidence="3" id="KW-1185">Reference proteome</keyword>
<dbReference type="EMBL" id="JAKELL010000001">
    <property type="protein sequence ID" value="KAH9001649.1"/>
    <property type="molecule type" value="Genomic_DNA"/>
</dbReference>
<protein>
    <submittedName>
        <fullName evidence="2">Uncharacterized protein</fullName>
    </submittedName>
</protein>
<feature type="compositionally biased region" description="Basic and acidic residues" evidence="1">
    <location>
        <begin position="119"/>
        <end position="128"/>
    </location>
</feature>
<feature type="region of interest" description="Disordered" evidence="1">
    <location>
        <begin position="119"/>
        <end position="138"/>
    </location>
</feature>
<comment type="caution">
    <text evidence="2">The sequence shown here is derived from an EMBL/GenBank/DDBJ whole genome shotgun (WGS) entry which is preliminary data.</text>
</comment>
<sequence>MLSDRNAELINLLYETKWPGLAGESHAIDFTVGLFRQLGYMKHSRIAHTQKRIPFLIFTEWRDAKTDICLLNYPKHDILLLVLEEKHESEGPWVDATAQLIAGAIAAFDHNNRLQHSRGENIESKVLRSDSSVRTTGSWGSDYPSISQGQSSQSALSAVLSHVLAIGLDSYLG</sequence>
<dbReference type="Proteomes" id="UP001201163">
    <property type="component" value="Unassembled WGS sequence"/>
</dbReference>
<name>A0AAD4LSH7_9AGAM</name>
<feature type="compositionally biased region" description="Polar residues" evidence="1">
    <location>
        <begin position="129"/>
        <end position="138"/>
    </location>
</feature>